<keyword evidence="2" id="KW-0805">Transcription regulation</keyword>
<keyword evidence="5" id="KW-0479">Metal-binding</keyword>
<dbReference type="InterPro" id="IPR013087">
    <property type="entry name" value="Znf_C2H2_type"/>
</dbReference>
<keyword evidence="3" id="KW-0804">Transcription</keyword>
<feature type="domain" description="C2H2-type" evidence="7">
    <location>
        <begin position="27"/>
        <end position="51"/>
    </location>
</feature>
<keyword evidence="4" id="KW-0539">Nucleus</keyword>
<dbReference type="SUPFAM" id="SSF57667">
    <property type="entry name" value="beta-beta-alpha zinc fingers"/>
    <property type="match status" value="1"/>
</dbReference>
<name>A0A3P8NK89_ASTCA</name>
<reference evidence="8" key="3">
    <citation type="submission" date="2025-08" db="UniProtKB">
        <authorList>
            <consortium name="Ensembl"/>
        </authorList>
    </citation>
    <scope>IDENTIFICATION</scope>
</reference>
<evidence type="ECO:0000259" key="7">
    <source>
        <dbReference type="PROSITE" id="PS50157"/>
    </source>
</evidence>
<sequence>MQRTVHAPLQFYEKLARVMNSDQERPFVCNAPGCSQRFPTEDHLMIHRHKHEMTLKFPSIKNDNMLSDQTPTPTRFLKNCEEVGLFSDLDCSIEQEFCKAQEEEDSKQARPRLAVLTTAPTKQTEAASASLHAWNSARPDHARLLCCVDAYGETNVHGLQYDGHAKPRPQQLLLLHSHSLHALRGQTEAKGCTFTPPRCHRKRQHELHGPHDGDDVITAGPRRSPSHALALAPAPAPASPSARIPAPRTPPPQPGPRSGWTPSPAGTQSPSQLPQPPSSSWAPTSDITAPSDALCFTDAAHADVAVSATQWWTAQTSSGRGPG</sequence>
<accession>A0A3P8NK89</accession>
<protein>
    <recommendedName>
        <fullName evidence="7">C2H2-type domain-containing protein</fullName>
    </recommendedName>
</protein>
<dbReference type="AlphaFoldDB" id="A0A3P8NK89"/>
<dbReference type="InterPro" id="IPR036236">
    <property type="entry name" value="Znf_C2H2_sf"/>
</dbReference>
<dbReference type="Bgee" id="ENSACLG00000003365">
    <property type="expression patterns" value="Expressed in anal fin and 4 other cell types or tissues"/>
</dbReference>
<dbReference type="GeneTree" id="ENSGT00940000156420"/>
<dbReference type="PROSITE" id="PS00028">
    <property type="entry name" value="ZINC_FINGER_C2H2_1"/>
    <property type="match status" value="1"/>
</dbReference>
<dbReference type="Proteomes" id="UP000265100">
    <property type="component" value="Chromosome 11"/>
</dbReference>
<feature type="compositionally biased region" description="Low complexity" evidence="6">
    <location>
        <begin position="226"/>
        <end position="246"/>
    </location>
</feature>
<evidence type="ECO:0000313" key="8">
    <source>
        <dbReference type="Ensembl" id="ENSACLP00000005038.2"/>
    </source>
</evidence>
<dbReference type="Ensembl" id="ENSACLT00000005141.2">
    <property type="protein sequence ID" value="ENSACLP00000005038.2"/>
    <property type="gene ID" value="ENSACLG00000003365.2"/>
</dbReference>
<evidence type="ECO:0000256" key="2">
    <source>
        <dbReference type="ARBA" id="ARBA00023015"/>
    </source>
</evidence>
<feature type="region of interest" description="Disordered" evidence="6">
    <location>
        <begin position="188"/>
        <end position="289"/>
    </location>
</feature>
<dbReference type="PROSITE" id="PS50157">
    <property type="entry name" value="ZINC_FINGER_C2H2_2"/>
    <property type="match status" value="1"/>
</dbReference>
<dbReference type="InterPro" id="IPR051027">
    <property type="entry name" value="bZIP_transcription_factors"/>
</dbReference>
<evidence type="ECO:0000256" key="3">
    <source>
        <dbReference type="ARBA" id="ARBA00023163"/>
    </source>
</evidence>
<comment type="subcellular location">
    <subcellularLocation>
        <location evidence="1">Nucleus</location>
    </subcellularLocation>
</comment>
<dbReference type="PANTHER" id="PTHR19304">
    <property type="entry name" value="CYCLIC-AMP RESPONSE ELEMENT BINDING PROTEIN"/>
    <property type="match status" value="1"/>
</dbReference>
<evidence type="ECO:0000256" key="4">
    <source>
        <dbReference type="ARBA" id="ARBA00023242"/>
    </source>
</evidence>
<evidence type="ECO:0000256" key="6">
    <source>
        <dbReference type="SAM" id="MobiDB-lite"/>
    </source>
</evidence>
<reference evidence="9" key="2">
    <citation type="submission" date="2023-03" db="EMBL/GenBank/DDBJ databases">
        <authorList>
            <consortium name="Wellcome Sanger Institute Data Sharing"/>
        </authorList>
    </citation>
    <scope>NUCLEOTIDE SEQUENCE [LARGE SCALE GENOMIC DNA]</scope>
</reference>
<reference evidence="8 9" key="1">
    <citation type="submission" date="2018-05" db="EMBL/GenBank/DDBJ databases">
        <authorList>
            <person name="Datahose"/>
        </authorList>
    </citation>
    <scope>NUCLEOTIDE SEQUENCE</scope>
</reference>
<proteinExistence type="predicted"/>
<evidence type="ECO:0000256" key="1">
    <source>
        <dbReference type="ARBA" id="ARBA00004123"/>
    </source>
</evidence>
<dbReference type="Gene3D" id="3.30.160.60">
    <property type="entry name" value="Classic Zinc Finger"/>
    <property type="match status" value="1"/>
</dbReference>
<dbReference type="GO" id="GO:0005634">
    <property type="term" value="C:nucleus"/>
    <property type="evidence" value="ECO:0007669"/>
    <property type="project" value="UniProtKB-SubCell"/>
</dbReference>
<keyword evidence="5" id="KW-0863">Zinc-finger</keyword>
<keyword evidence="9" id="KW-1185">Reference proteome</keyword>
<keyword evidence="5" id="KW-0862">Zinc</keyword>
<dbReference type="GO" id="GO:0008270">
    <property type="term" value="F:zinc ion binding"/>
    <property type="evidence" value="ECO:0007669"/>
    <property type="project" value="UniProtKB-KW"/>
</dbReference>
<organism evidence="8 9">
    <name type="scientific">Astatotilapia calliptera</name>
    <name type="common">Eastern happy</name>
    <name type="synonym">Chromis callipterus</name>
    <dbReference type="NCBI Taxonomy" id="8154"/>
    <lineage>
        <taxon>Eukaryota</taxon>
        <taxon>Metazoa</taxon>
        <taxon>Chordata</taxon>
        <taxon>Craniata</taxon>
        <taxon>Vertebrata</taxon>
        <taxon>Euteleostomi</taxon>
        <taxon>Actinopterygii</taxon>
        <taxon>Neopterygii</taxon>
        <taxon>Teleostei</taxon>
        <taxon>Neoteleostei</taxon>
        <taxon>Acanthomorphata</taxon>
        <taxon>Ovalentaria</taxon>
        <taxon>Cichlomorphae</taxon>
        <taxon>Cichliformes</taxon>
        <taxon>Cichlidae</taxon>
        <taxon>African cichlids</taxon>
        <taxon>Pseudocrenilabrinae</taxon>
        <taxon>Haplochromini</taxon>
        <taxon>Astatotilapia</taxon>
    </lineage>
</organism>
<evidence type="ECO:0000256" key="5">
    <source>
        <dbReference type="PROSITE-ProRule" id="PRU00042"/>
    </source>
</evidence>
<evidence type="ECO:0000313" key="9">
    <source>
        <dbReference type="Proteomes" id="UP000265100"/>
    </source>
</evidence>
<reference evidence="8" key="4">
    <citation type="submission" date="2025-09" db="UniProtKB">
        <authorList>
            <consortium name="Ensembl"/>
        </authorList>
    </citation>
    <scope>IDENTIFICATION</scope>
</reference>